<comment type="caution">
    <text evidence="11">The sequence shown here is derived from an EMBL/GenBank/DDBJ whole genome shotgun (WGS) entry which is preliminary data.</text>
</comment>
<keyword evidence="9" id="KW-0732">Signal</keyword>
<evidence type="ECO:0000256" key="7">
    <source>
        <dbReference type="ARBA" id="ARBA00071505"/>
    </source>
</evidence>
<evidence type="ECO:0000256" key="9">
    <source>
        <dbReference type="SAM" id="SignalP"/>
    </source>
</evidence>
<evidence type="ECO:0000256" key="3">
    <source>
        <dbReference type="ARBA" id="ARBA00023295"/>
    </source>
</evidence>
<dbReference type="Proteomes" id="UP001497497">
    <property type="component" value="Unassembled WGS sequence"/>
</dbReference>
<dbReference type="InterPro" id="IPR005195">
    <property type="entry name" value="Glyco_hydro_65_M"/>
</dbReference>
<evidence type="ECO:0000259" key="10">
    <source>
        <dbReference type="Pfam" id="PF03632"/>
    </source>
</evidence>
<evidence type="ECO:0000313" key="12">
    <source>
        <dbReference type="Proteomes" id="UP001497497"/>
    </source>
</evidence>
<comment type="similarity">
    <text evidence="1">Belongs to the glycosyl hydrolase 65 family.</text>
</comment>
<accession>A0AAV2HQ99</accession>
<dbReference type="GO" id="GO:0005975">
    <property type="term" value="P:carbohydrate metabolic process"/>
    <property type="evidence" value="ECO:0007669"/>
    <property type="project" value="InterPro"/>
</dbReference>
<protein>
    <recommendedName>
        <fullName evidence="7">Protein-glucosylgalactosylhydroxylysine glucosidase</fullName>
        <ecNumber evidence="6">3.2.1.107</ecNumber>
    </recommendedName>
    <alternativeName>
        <fullName evidence="8">Acid trehalase-like protein 1</fullName>
    </alternativeName>
</protein>
<evidence type="ECO:0000256" key="2">
    <source>
        <dbReference type="ARBA" id="ARBA00022801"/>
    </source>
</evidence>
<feature type="domain" description="Glycoside hydrolase family 65 central catalytic" evidence="10">
    <location>
        <begin position="358"/>
        <end position="563"/>
    </location>
</feature>
<keyword evidence="12" id="KW-1185">Reference proteome</keyword>
<feature type="signal peptide" evidence="9">
    <location>
        <begin position="1"/>
        <end position="25"/>
    </location>
</feature>
<name>A0AAV2HQ99_LYMST</name>
<organism evidence="11 12">
    <name type="scientific">Lymnaea stagnalis</name>
    <name type="common">Great pond snail</name>
    <name type="synonym">Helix stagnalis</name>
    <dbReference type="NCBI Taxonomy" id="6523"/>
    <lineage>
        <taxon>Eukaryota</taxon>
        <taxon>Metazoa</taxon>
        <taxon>Spiralia</taxon>
        <taxon>Lophotrochozoa</taxon>
        <taxon>Mollusca</taxon>
        <taxon>Gastropoda</taxon>
        <taxon>Heterobranchia</taxon>
        <taxon>Euthyneura</taxon>
        <taxon>Panpulmonata</taxon>
        <taxon>Hygrophila</taxon>
        <taxon>Lymnaeoidea</taxon>
        <taxon>Lymnaeidae</taxon>
        <taxon>Lymnaea</taxon>
    </lineage>
</organism>
<dbReference type="GO" id="GO:0047402">
    <property type="term" value="F:protein-glucosylgalactosylhydroxylysine glucosidase activity"/>
    <property type="evidence" value="ECO:0007669"/>
    <property type="project" value="UniProtKB-EC"/>
</dbReference>
<dbReference type="Gene3D" id="1.50.10.10">
    <property type="match status" value="1"/>
</dbReference>
<feature type="chain" id="PRO_5043640375" description="Protein-glucosylgalactosylhydroxylysine glucosidase" evidence="9">
    <location>
        <begin position="26"/>
        <end position="767"/>
    </location>
</feature>
<dbReference type="EC" id="3.2.1.107" evidence="6"/>
<keyword evidence="3" id="KW-0326">Glycosidase</keyword>
<dbReference type="Gene3D" id="2.60.420.10">
    <property type="entry name" value="Maltose phosphorylase, domain 3"/>
    <property type="match status" value="1"/>
</dbReference>
<gene>
    <name evidence="11" type="ORF">GSLYS_00010196001</name>
</gene>
<evidence type="ECO:0000313" key="11">
    <source>
        <dbReference type="EMBL" id="CAL1536283.1"/>
    </source>
</evidence>
<dbReference type="PANTHER" id="PTHR11051">
    <property type="entry name" value="GLYCOSYL HYDROLASE-RELATED"/>
    <property type="match status" value="1"/>
</dbReference>
<evidence type="ECO:0000256" key="1">
    <source>
        <dbReference type="ARBA" id="ARBA00006768"/>
    </source>
</evidence>
<comment type="function">
    <text evidence="5">Catalyzes the hydrolysis of glucose from the disaccharide unit linked to hydroxylysine residues of collagen and collagen-like proteins.</text>
</comment>
<dbReference type="SUPFAM" id="SSF48208">
    <property type="entry name" value="Six-hairpin glycosidases"/>
    <property type="match status" value="1"/>
</dbReference>
<dbReference type="Pfam" id="PF03632">
    <property type="entry name" value="Glyco_hydro_65m"/>
    <property type="match status" value="1"/>
</dbReference>
<sequence>MTKLSACLAFLQVVITAAIATLVTAPGTPGQRLLHQHRSNRQIHDGLFTINNQNPQISMSRIQPLPPGVVPEDATVLTSDSMPANTKYVPEVGNGHLATVVQSDTIFMNGLYNGANITSHRARIPSTAGYSVTPVSPPGLTRKYTLDIGRGVFTESHAGPGVSVSLRTYAHRQLTRALVNELILTRDDIGTDVEVMINLNTGPASVDVEFTNGTMGSIIGTTLAAEFPEISPRTKYVVELNTKMCVCCMLYVSCMVSFTSCLLNVFEYWQFFISVKQIVYKINYMFDKTQRQFLSGQLLANHVQGWNQIWQKGRVDVKGDITIARHNYGCFYYIFSSLPFNGNRKDWPFIGLSPGGLAHGVEGKDYYGHVFWDQDTWMFPPIALLHPDLGRTIVETRTKTLKTAQIWAKESGYEGARFPWESAYTGLETCPAIPVGVMEVHINGDVAMMVRQYWQLTQDRQLMVNASGAGIVWETAKYWASRATYTPKTDTYSIYKVMPPDEFHSPVNDSAYTNNIASINLRFANQLAREFNQPENSTWAEISDKLRLLYDPVLDYHPEFDGYSLNDRTKQADVVLLGFPLMVAMNETTRRNDMIFYEQVNYRGSTPVGPAPAMTWGAFIIGWLELGEEAKAADLFNRSVLNSQQPFLVWSEDADGGGATNFLTGMGGYLQMILFGYGGCRIYDDMLTFNPILITRTTEVTFTGIDYRNCSFDLGYDQDNMTLTQTSDGQSRLGLEVKFQAANRWQKLITGQATTVKRQEFAVRAAQ</sequence>
<evidence type="ECO:0000256" key="6">
    <source>
        <dbReference type="ARBA" id="ARBA00066430"/>
    </source>
</evidence>
<dbReference type="AlphaFoldDB" id="A0AAV2HQ99"/>
<evidence type="ECO:0000256" key="4">
    <source>
        <dbReference type="ARBA" id="ARBA00051415"/>
    </source>
</evidence>
<keyword evidence="2" id="KW-0378">Hydrolase</keyword>
<proteinExistence type="inferred from homology"/>
<dbReference type="EMBL" id="CAXITT010000225">
    <property type="protein sequence ID" value="CAL1536283.1"/>
    <property type="molecule type" value="Genomic_DNA"/>
</dbReference>
<dbReference type="InterPro" id="IPR008928">
    <property type="entry name" value="6-hairpin_glycosidase_sf"/>
</dbReference>
<dbReference type="InterPro" id="IPR012341">
    <property type="entry name" value="6hp_glycosidase-like_sf"/>
</dbReference>
<evidence type="ECO:0000256" key="8">
    <source>
        <dbReference type="ARBA" id="ARBA00079982"/>
    </source>
</evidence>
<reference evidence="11 12" key="1">
    <citation type="submission" date="2024-04" db="EMBL/GenBank/DDBJ databases">
        <authorList>
            <consortium name="Genoscope - CEA"/>
            <person name="William W."/>
        </authorList>
    </citation>
    <scope>NUCLEOTIDE SEQUENCE [LARGE SCALE GENOMIC DNA]</scope>
</reference>
<evidence type="ECO:0000256" key="5">
    <source>
        <dbReference type="ARBA" id="ARBA00053339"/>
    </source>
</evidence>
<dbReference type="PANTHER" id="PTHR11051:SF8">
    <property type="entry name" value="PROTEIN-GLUCOSYLGALACTOSYLHYDROXYLYSINE GLUCOSIDASE"/>
    <property type="match status" value="1"/>
</dbReference>
<comment type="catalytic activity">
    <reaction evidence="4">
        <text>(5R)-5-O-[alpha-D-glucosyl-(1-&gt;2)-beta-D-galactosyl]-5-hydroxy-L-lysyl-[collagen] + H2O = (5R)-5-O-(beta-D-galactosyl)-5-hydroxy-L-lysyl-[collagen] + D-glucose</text>
        <dbReference type="Rhea" id="RHEA:11068"/>
        <dbReference type="Rhea" id="RHEA-COMP:12753"/>
        <dbReference type="Rhea" id="RHEA-COMP:12754"/>
        <dbReference type="ChEBI" id="CHEBI:4167"/>
        <dbReference type="ChEBI" id="CHEBI:15377"/>
        <dbReference type="ChEBI" id="CHEBI:133443"/>
        <dbReference type="ChEBI" id="CHEBI:133452"/>
        <dbReference type="EC" id="3.2.1.107"/>
    </reaction>
</comment>
<dbReference type="FunFam" id="1.50.10.10:FF:000023">
    <property type="entry name" value="Protein-glucosylgalactosylhydroxylysine glucosidase"/>
    <property type="match status" value="1"/>
</dbReference>